<dbReference type="InterPro" id="IPR013217">
    <property type="entry name" value="Methyltransf_12"/>
</dbReference>
<gene>
    <name evidence="3" type="ORF">D3877_02960</name>
</gene>
<dbReference type="Proteomes" id="UP000283458">
    <property type="component" value="Unassembled WGS sequence"/>
</dbReference>
<keyword evidence="3" id="KW-0808">Transferase</keyword>
<evidence type="ECO:0000313" key="4">
    <source>
        <dbReference type="Proteomes" id="UP000283458"/>
    </source>
</evidence>
<evidence type="ECO:0000313" key="3">
    <source>
        <dbReference type="EMBL" id="RJF83623.1"/>
    </source>
</evidence>
<dbReference type="EMBL" id="QYUL01000001">
    <property type="protein sequence ID" value="RJF83623.1"/>
    <property type="molecule type" value="Genomic_DNA"/>
</dbReference>
<dbReference type="Gene3D" id="3.40.50.150">
    <property type="entry name" value="Vaccinia Virus protein VP39"/>
    <property type="match status" value="1"/>
</dbReference>
<evidence type="ECO:0000259" key="2">
    <source>
        <dbReference type="Pfam" id="PF10119"/>
    </source>
</evidence>
<dbReference type="InterPro" id="IPR029063">
    <property type="entry name" value="SAM-dependent_MTases_sf"/>
</dbReference>
<dbReference type="GO" id="GO:0032259">
    <property type="term" value="P:methylation"/>
    <property type="evidence" value="ECO:0007669"/>
    <property type="project" value="UniProtKB-KW"/>
</dbReference>
<protein>
    <submittedName>
        <fullName evidence="3">Methyltransferase</fullName>
    </submittedName>
</protein>
<dbReference type="Pfam" id="PF08242">
    <property type="entry name" value="Methyltransf_12"/>
    <property type="match status" value="1"/>
</dbReference>
<dbReference type="OrthoDB" id="5298787at2"/>
<dbReference type="GO" id="GO:0008168">
    <property type="term" value="F:methyltransferase activity"/>
    <property type="evidence" value="ECO:0007669"/>
    <property type="project" value="UniProtKB-KW"/>
</dbReference>
<comment type="caution">
    <text evidence="3">The sequence shown here is derived from an EMBL/GenBank/DDBJ whole genome shotgun (WGS) entry which is preliminary data.</text>
</comment>
<dbReference type="SUPFAM" id="SSF53335">
    <property type="entry name" value="S-adenosyl-L-methionine-dependent methyltransferases"/>
    <property type="match status" value="1"/>
</dbReference>
<dbReference type="InterPro" id="IPR018773">
    <property type="entry name" value="MeTrfase_reg_dom_prd"/>
</dbReference>
<sequence length="467" mass="49630">MGCGQGITANVVAAANPRANVHAVDFHLAHIASARAMAKAADLGNVTFHERSFEDLVDGAGPELPAFDYITLHGVYSWVGPETRRAIVRFLDRALKPGGVAYVSYNSLSAWAPLLPLQRLLQEYARNAAGNSVEAVRQGMEFAEALQAAGAVTLGGPELLRRVRNPGPLDENKHWAYLAHEYLNAHWQPLLHADVARDMAAAALTYAGAAHIFQNEPTLTLSAAQRALLAGIADPTARETFADYCGQEGHRCDVFARDARPLSPQRRDAKLRDLGLAQIAPIALPFTIQAVDGPVVLEERVYGPILAALAEAPRRVGDLLDLPAVLESGQAPSPRDLVLCLTGLGVALPVIGGLDGGILPSVQRFNRAQSAAAMADGRAVAFLASSVGGAGLTASAAEAMLHHGLQTGAPMEPALLVDHYLGPFQVMAFANNPAELDAEAQRRFALTSAIDHAQRVTLPVWRRLGMV</sequence>
<name>A0A418W0T0_9PROT</name>
<reference evidence="3 4" key="1">
    <citation type="submission" date="2018-09" db="EMBL/GenBank/DDBJ databases">
        <authorList>
            <person name="Zhu H."/>
        </authorList>
    </citation>
    <scope>NUCLEOTIDE SEQUENCE [LARGE SCALE GENOMIC DNA]</scope>
    <source>
        <strain evidence="3 4">K2W22B-5</strain>
    </source>
</reference>
<proteinExistence type="predicted"/>
<evidence type="ECO:0000259" key="1">
    <source>
        <dbReference type="Pfam" id="PF08242"/>
    </source>
</evidence>
<dbReference type="Pfam" id="PF10119">
    <property type="entry name" value="MethyTransf_Reg"/>
    <property type="match status" value="1"/>
</dbReference>
<dbReference type="CDD" id="cd02440">
    <property type="entry name" value="AdoMet_MTases"/>
    <property type="match status" value="1"/>
</dbReference>
<dbReference type="AlphaFoldDB" id="A0A418W0T0"/>
<feature type="domain" description="Methyltransferase type 12" evidence="1">
    <location>
        <begin position="2"/>
        <end position="100"/>
    </location>
</feature>
<dbReference type="RefSeq" id="WP_119829263.1">
    <property type="nucleotide sequence ID" value="NZ_QYUL01000001.1"/>
</dbReference>
<keyword evidence="4" id="KW-1185">Reference proteome</keyword>
<organism evidence="3 4">
    <name type="scientific">Azospirillum cavernae</name>
    <dbReference type="NCBI Taxonomy" id="2320860"/>
    <lineage>
        <taxon>Bacteria</taxon>
        <taxon>Pseudomonadati</taxon>
        <taxon>Pseudomonadota</taxon>
        <taxon>Alphaproteobacteria</taxon>
        <taxon>Rhodospirillales</taxon>
        <taxon>Azospirillaceae</taxon>
        <taxon>Azospirillum</taxon>
    </lineage>
</organism>
<accession>A0A418W0T0</accession>
<keyword evidence="3" id="KW-0489">Methyltransferase</keyword>
<feature type="domain" description="Methyltransferase regulatory" evidence="2">
    <location>
        <begin position="176"/>
        <end position="257"/>
    </location>
</feature>